<feature type="domain" description="Response regulatory" evidence="2">
    <location>
        <begin position="15"/>
        <end position="127"/>
    </location>
</feature>
<dbReference type="Pfam" id="PF07238">
    <property type="entry name" value="PilZ"/>
    <property type="match status" value="2"/>
</dbReference>
<feature type="modified residue" description="4-aspartylphosphate" evidence="1">
    <location>
        <position position="64"/>
    </location>
</feature>
<proteinExistence type="predicted"/>
<keyword evidence="1" id="KW-0597">Phosphoprotein</keyword>
<dbReference type="Gene3D" id="3.40.50.2300">
    <property type="match status" value="1"/>
</dbReference>
<reference evidence="4" key="1">
    <citation type="submission" date="2018-02" db="EMBL/GenBank/DDBJ databases">
        <authorList>
            <person name="Hausmann B."/>
        </authorList>
    </citation>
    <scope>NUCLEOTIDE SEQUENCE [LARGE SCALE GENOMIC DNA]</scope>
    <source>
        <strain evidence="4">Peat soil MAG SbA1</strain>
    </source>
</reference>
<dbReference type="SUPFAM" id="SSF52172">
    <property type="entry name" value="CheY-like"/>
    <property type="match status" value="1"/>
</dbReference>
<organism evidence="3 4">
    <name type="scientific">Candidatus Sulfotelmatobacter kueseliae</name>
    <dbReference type="NCBI Taxonomy" id="2042962"/>
    <lineage>
        <taxon>Bacteria</taxon>
        <taxon>Pseudomonadati</taxon>
        <taxon>Acidobacteriota</taxon>
        <taxon>Terriglobia</taxon>
        <taxon>Terriglobales</taxon>
        <taxon>Candidatus Korobacteraceae</taxon>
        <taxon>Candidatus Sulfotelmatobacter</taxon>
    </lineage>
</organism>
<dbReference type="SUPFAM" id="SSF141371">
    <property type="entry name" value="PilZ domain-like"/>
    <property type="match status" value="1"/>
</dbReference>
<dbReference type="InterPro" id="IPR009875">
    <property type="entry name" value="PilZ_domain"/>
</dbReference>
<dbReference type="Proteomes" id="UP000238701">
    <property type="component" value="Unassembled WGS sequence"/>
</dbReference>
<dbReference type="GO" id="GO:0000160">
    <property type="term" value="P:phosphorelay signal transduction system"/>
    <property type="evidence" value="ECO:0007669"/>
    <property type="project" value="InterPro"/>
</dbReference>
<dbReference type="GO" id="GO:0035438">
    <property type="term" value="F:cyclic-di-GMP binding"/>
    <property type="evidence" value="ECO:0007669"/>
    <property type="project" value="InterPro"/>
</dbReference>
<dbReference type="EMBL" id="OMOD01000193">
    <property type="protein sequence ID" value="SPF49759.1"/>
    <property type="molecule type" value="Genomic_DNA"/>
</dbReference>
<name>A0A2U3LDC9_9BACT</name>
<dbReference type="PROSITE" id="PS50110">
    <property type="entry name" value="RESPONSE_REGULATORY"/>
    <property type="match status" value="1"/>
</dbReference>
<accession>A0A2U3LDC9</accession>
<protein>
    <recommendedName>
        <fullName evidence="2">Response regulatory domain-containing protein</fullName>
    </recommendedName>
</protein>
<dbReference type="Gene3D" id="2.40.10.220">
    <property type="entry name" value="predicted glycosyltransferase like domains"/>
    <property type="match status" value="2"/>
</dbReference>
<evidence type="ECO:0000256" key="1">
    <source>
        <dbReference type="PROSITE-ProRule" id="PRU00169"/>
    </source>
</evidence>
<evidence type="ECO:0000259" key="2">
    <source>
        <dbReference type="PROSITE" id="PS50110"/>
    </source>
</evidence>
<evidence type="ECO:0000313" key="3">
    <source>
        <dbReference type="EMBL" id="SPF49759.1"/>
    </source>
</evidence>
<dbReference type="InterPro" id="IPR011006">
    <property type="entry name" value="CheY-like_superfamily"/>
</dbReference>
<dbReference type="AlphaFoldDB" id="A0A2U3LDC9"/>
<dbReference type="InterPro" id="IPR001789">
    <property type="entry name" value="Sig_transdc_resp-reg_receiver"/>
</dbReference>
<evidence type="ECO:0000313" key="4">
    <source>
        <dbReference type="Proteomes" id="UP000238701"/>
    </source>
</evidence>
<sequence length="391" mass="42512">MGARFLEMVPAMNLNSLVLCSDEKIVRVLRRTLGDLEIGVELCSDADAALRQLTRRRFEAIIVDFDGEGTPEVLRSARNAPCNRQAVAVAIVDPIIGLKSAFELGAHFVLYKPVSIERAKSSFRAARALMKSERRRNARVAVQIPVVLRNLDGGPNMKVTTLDLSEGGMAVGIADRRHPTGRWQIAFSLPGTEIALELPAEFAWEGTTKQAGLRFLQAPPAATLQLREWLKRNSPDAEQDDPPIRCQLTDLSLGACYLEIASPFPVSSRVMLCMRAAGVEIRAQGVVRVMHPDKGMGVEFAQATPEHRGAVEKFLAVLSENRGLLPELLVEPEGLEFETAVAQPSSDGSDDPLLQLFRRGHLTTDAFHEALRKQRATPPAAANSAAAGASA</sequence>
<gene>
    <name evidence="3" type="ORF">SBA1_940037</name>
</gene>